<feature type="compositionally biased region" description="Acidic residues" evidence="6">
    <location>
        <begin position="652"/>
        <end position="665"/>
    </location>
</feature>
<keyword evidence="9" id="KW-1185">Reference proteome</keyword>
<sequence length="721" mass="81181">MLAETGRAVVVTIHQPRSEIFHSFDKILLLCRGQVAFFGSPIKVWDFFTRALNYEDESLSDSGSSTNTADRILDLLKEQRSQQQVLRKYRSCGEPTKVKCAVWRGKGSAEHTPLSPDSRNPGFWHRLVSLEARASLRQTTFTIIYLPIVYLVFGTILGTTYLFTNTPVQVMSVTCLLSCSSSLFMSSIIMSLLVEPLKLFRLEHSDGISSAHELILQVFIRMSSICTLPLAVCATLVFMLVYQNYSLVVYVTVLLTFLLVNQSWLAIFILFTVDSAVGFIVPKPLMPVYYAWIFYINPSYYAYAATTVTVLHDNDLGGCTRDSPLECFRVSSVAVLDSFGLAEVNPIQYMVILMGMVWVLLLLAIIILQLKVTYPVIKESLEPLFCCLVNRRKSTKDGDKDRAVCTHFLLDGKHKVEFDFPWERPQPPVVEDSVFDDVNQPTVVAKQVLQPTEPSQPMLDAPQTKCDGQSQEPTSPVRKHVVLRRGMSLGLGFNRHSTAANRGSTVFQNTLLQHRHSAVVQLTMDEDEEEGGIDEGTRRELTTEKWKLRRLQMDIELKRLKHNEERERVRRHSGAFFHQALDPHDQQQQQQSNGHIQLSRAGASASNISHWKPSSDRRVNRSRSMQVSSGLPASRAWSRLNDPLVPPRLEITQEEEEEEEEDEEAGLGLPPKDIPFFEEKTTAGSIALDMSQIPVAEIAESIPSQSSDHSWNTAGGQDSAF</sequence>
<feature type="transmembrane region" description="Helical" evidence="7">
    <location>
        <begin position="347"/>
        <end position="368"/>
    </location>
</feature>
<feature type="compositionally biased region" description="Polar residues" evidence="6">
    <location>
        <begin position="622"/>
        <end position="631"/>
    </location>
</feature>
<keyword evidence="2" id="KW-0813">Transport</keyword>
<feature type="region of interest" description="Disordered" evidence="6">
    <location>
        <begin position="699"/>
        <end position="721"/>
    </location>
</feature>
<feature type="transmembrane region" description="Helical" evidence="7">
    <location>
        <begin position="247"/>
        <end position="273"/>
    </location>
</feature>
<feature type="transmembrane region" description="Helical" evidence="7">
    <location>
        <begin position="143"/>
        <end position="164"/>
    </location>
</feature>
<evidence type="ECO:0000256" key="4">
    <source>
        <dbReference type="ARBA" id="ARBA00022989"/>
    </source>
</evidence>
<feature type="region of interest" description="Disordered" evidence="6">
    <location>
        <begin position="582"/>
        <end position="676"/>
    </location>
</feature>
<evidence type="ECO:0000256" key="1">
    <source>
        <dbReference type="ARBA" id="ARBA00004141"/>
    </source>
</evidence>
<feature type="transmembrane region" description="Helical" evidence="7">
    <location>
        <begin position="214"/>
        <end position="241"/>
    </location>
</feature>
<evidence type="ECO:0000256" key="3">
    <source>
        <dbReference type="ARBA" id="ARBA00022692"/>
    </source>
</evidence>
<dbReference type="AlphaFoldDB" id="A0AA35RQH9"/>
<reference evidence="8" key="1">
    <citation type="submission" date="2023-03" db="EMBL/GenBank/DDBJ databases">
        <authorList>
            <person name="Steffen K."/>
            <person name="Cardenas P."/>
        </authorList>
    </citation>
    <scope>NUCLEOTIDE SEQUENCE</scope>
</reference>
<keyword evidence="5 7" id="KW-0472">Membrane</keyword>
<dbReference type="Proteomes" id="UP001174909">
    <property type="component" value="Unassembled WGS sequence"/>
</dbReference>
<dbReference type="PANTHER" id="PTHR48041:SF91">
    <property type="entry name" value="ABC TRANSPORTER G FAMILY MEMBER 28"/>
    <property type="match status" value="1"/>
</dbReference>
<gene>
    <name evidence="8" type="ORF">GBAR_LOCUS9531</name>
</gene>
<evidence type="ECO:0000313" key="8">
    <source>
        <dbReference type="EMBL" id="CAI8015394.1"/>
    </source>
</evidence>
<feature type="compositionally biased region" description="Polar residues" evidence="6">
    <location>
        <begin position="702"/>
        <end position="721"/>
    </location>
</feature>
<protein>
    <submittedName>
        <fullName evidence="8">Protein white</fullName>
    </submittedName>
</protein>
<dbReference type="PANTHER" id="PTHR48041">
    <property type="entry name" value="ABC TRANSPORTER G FAMILY MEMBER 28"/>
    <property type="match status" value="1"/>
</dbReference>
<dbReference type="InterPro" id="IPR050352">
    <property type="entry name" value="ABCG_transporters"/>
</dbReference>
<evidence type="ECO:0000256" key="6">
    <source>
        <dbReference type="SAM" id="MobiDB-lite"/>
    </source>
</evidence>
<feature type="region of interest" description="Disordered" evidence="6">
    <location>
        <begin position="452"/>
        <end position="476"/>
    </location>
</feature>
<dbReference type="EMBL" id="CASHTH010001439">
    <property type="protein sequence ID" value="CAI8015394.1"/>
    <property type="molecule type" value="Genomic_DNA"/>
</dbReference>
<feature type="transmembrane region" description="Helical" evidence="7">
    <location>
        <begin position="170"/>
        <end position="194"/>
    </location>
</feature>
<name>A0AA35RQH9_GEOBA</name>
<evidence type="ECO:0000256" key="2">
    <source>
        <dbReference type="ARBA" id="ARBA00022448"/>
    </source>
</evidence>
<keyword evidence="3 7" id="KW-0812">Transmembrane</keyword>
<evidence type="ECO:0000256" key="5">
    <source>
        <dbReference type="ARBA" id="ARBA00023136"/>
    </source>
</evidence>
<organism evidence="8 9">
    <name type="scientific">Geodia barretti</name>
    <name type="common">Barrett's horny sponge</name>
    <dbReference type="NCBI Taxonomy" id="519541"/>
    <lineage>
        <taxon>Eukaryota</taxon>
        <taxon>Metazoa</taxon>
        <taxon>Porifera</taxon>
        <taxon>Demospongiae</taxon>
        <taxon>Heteroscleromorpha</taxon>
        <taxon>Tetractinellida</taxon>
        <taxon>Astrophorina</taxon>
        <taxon>Geodiidae</taxon>
        <taxon>Geodia</taxon>
    </lineage>
</organism>
<feature type="transmembrane region" description="Helical" evidence="7">
    <location>
        <begin position="285"/>
        <end position="303"/>
    </location>
</feature>
<comment type="caution">
    <text evidence="8">The sequence shown here is derived from an EMBL/GenBank/DDBJ whole genome shotgun (WGS) entry which is preliminary data.</text>
</comment>
<evidence type="ECO:0000256" key="7">
    <source>
        <dbReference type="SAM" id="Phobius"/>
    </source>
</evidence>
<proteinExistence type="predicted"/>
<keyword evidence="4 7" id="KW-1133">Transmembrane helix</keyword>
<accession>A0AA35RQH9</accession>
<dbReference type="GO" id="GO:0016020">
    <property type="term" value="C:membrane"/>
    <property type="evidence" value="ECO:0007669"/>
    <property type="project" value="UniProtKB-SubCell"/>
</dbReference>
<comment type="subcellular location">
    <subcellularLocation>
        <location evidence="1">Membrane</location>
        <topology evidence="1">Multi-pass membrane protein</topology>
    </subcellularLocation>
</comment>
<evidence type="ECO:0000313" key="9">
    <source>
        <dbReference type="Proteomes" id="UP001174909"/>
    </source>
</evidence>
<dbReference type="GO" id="GO:0042626">
    <property type="term" value="F:ATPase-coupled transmembrane transporter activity"/>
    <property type="evidence" value="ECO:0007669"/>
    <property type="project" value="TreeGrafter"/>
</dbReference>